<gene>
    <name evidence="4" type="ORF">PSQ19_00235</name>
</gene>
<evidence type="ECO:0000313" key="5">
    <source>
        <dbReference type="Proteomes" id="UP001220530"/>
    </source>
</evidence>
<dbReference type="Gene3D" id="3.40.50.2300">
    <property type="match status" value="1"/>
</dbReference>
<accession>A0ABY7YNS1</accession>
<dbReference type="PROSITE" id="PS50110">
    <property type="entry name" value="RESPONSE_REGULATORY"/>
    <property type="match status" value="1"/>
</dbReference>
<dbReference type="RefSeq" id="WP_282219112.1">
    <property type="nucleotide sequence ID" value="NZ_CP118246.1"/>
</dbReference>
<dbReference type="Pfam" id="PF00072">
    <property type="entry name" value="Response_reg"/>
    <property type="match status" value="1"/>
</dbReference>
<evidence type="ECO:0000259" key="3">
    <source>
        <dbReference type="PROSITE" id="PS50110"/>
    </source>
</evidence>
<dbReference type="PANTHER" id="PTHR44591:SF24">
    <property type="entry name" value="PROTEIN-GLUTAMATE METHYLESTERASE_PROTEIN-GLUTAMINE GLUTAMINASE 1"/>
    <property type="match status" value="1"/>
</dbReference>
<evidence type="ECO:0000256" key="2">
    <source>
        <dbReference type="PROSITE-ProRule" id="PRU00169"/>
    </source>
</evidence>
<keyword evidence="1 2" id="KW-0597">Phosphoprotein</keyword>
<dbReference type="EMBL" id="CP118246">
    <property type="protein sequence ID" value="WDR02710.1"/>
    <property type="molecule type" value="Genomic_DNA"/>
</dbReference>
<organism evidence="4 5">
    <name type="scientific">Devosia algicola</name>
    <dbReference type="NCBI Taxonomy" id="3026418"/>
    <lineage>
        <taxon>Bacteria</taxon>
        <taxon>Pseudomonadati</taxon>
        <taxon>Pseudomonadota</taxon>
        <taxon>Alphaproteobacteria</taxon>
        <taxon>Hyphomicrobiales</taxon>
        <taxon>Devosiaceae</taxon>
        <taxon>Devosia</taxon>
    </lineage>
</organism>
<dbReference type="SUPFAM" id="SSF52172">
    <property type="entry name" value="CheY-like"/>
    <property type="match status" value="1"/>
</dbReference>
<evidence type="ECO:0000313" key="4">
    <source>
        <dbReference type="EMBL" id="WDR02710.1"/>
    </source>
</evidence>
<dbReference type="SMART" id="SM00448">
    <property type="entry name" value="REC"/>
    <property type="match status" value="1"/>
</dbReference>
<protein>
    <submittedName>
        <fullName evidence="4">Response regulator</fullName>
    </submittedName>
</protein>
<reference evidence="4 5" key="1">
    <citation type="submission" date="2023-02" db="EMBL/GenBank/DDBJ databases">
        <title>Devosia algicola sp. nov., isolated from the phycosphere of marine algae.</title>
        <authorList>
            <person name="Kim J.M."/>
            <person name="Lee J.K."/>
            <person name="Choi B.J."/>
            <person name="Bayburt H."/>
            <person name="Jeon C.O."/>
        </authorList>
    </citation>
    <scope>NUCLEOTIDE SEQUENCE [LARGE SCALE GENOMIC DNA]</scope>
    <source>
        <strain evidence="4 5">G20-9</strain>
    </source>
</reference>
<dbReference type="InterPro" id="IPR011006">
    <property type="entry name" value="CheY-like_superfamily"/>
</dbReference>
<feature type="modified residue" description="4-aspartylphosphate" evidence="2">
    <location>
        <position position="57"/>
    </location>
</feature>
<proteinExistence type="predicted"/>
<sequence>METIGKGLIIVEDEPLISLMIEDIAHDLGWLVVGSVHTEEDAFRLLGQCQPRVALLDINLGLTTSLAVASSCQDRGIPVIFITGYTARDVPSQCGGAPILAKPFSPCDLERSLKRILTPENSAA</sequence>
<dbReference type="InterPro" id="IPR001789">
    <property type="entry name" value="Sig_transdc_resp-reg_receiver"/>
</dbReference>
<dbReference type="PANTHER" id="PTHR44591">
    <property type="entry name" value="STRESS RESPONSE REGULATOR PROTEIN 1"/>
    <property type="match status" value="1"/>
</dbReference>
<keyword evidence="5" id="KW-1185">Reference proteome</keyword>
<name>A0ABY7YNS1_9HYPH</name>
<feature type="domain" description="Response regulatory" evidence="3">
    <location>
        <begin position="7"/>
        <end position="117"/>
    </location>
</feature>
<dbReference type="Proteomes" id="UP001220530">
    <property type="component" value="Chromosome"/>
</dbReference>
<evidence type="ECO:0000256" key="1">
    <source>
        <dbReference type="ARBA" id="ARBA00022553"/>
    </source>
</evidence>
<dbReference type="InterPro" id="IPR050595">
    <property type="entry name" value="Bact_response_regulator"/>
</dbReference>